<accession>A0A4R7PF10</accession>
<protein>
    <submittedName>
        <fullName evidence="2">Circadian clock protein KaiB</fullName>
    </submittedName>
</protein>
<dbReference type="Gene3D" id="3.40.30.10">
    <property type="entry name" value="Glutaredoxin"/>
    <property type="match status" value="1"/>
</dbReference>
<evidence type="ECO:0000313" key="3">
    <source>
        <dbReference type="Proteomes" id="UP000295341"/>
    </source>
</evidence>
<name>A0A4R7PF10_9GAMM</name>
<dbReference type="GO" id="GO:0048511">
    <property type="term" value="P:rhythmic process"/>
    <property type="evidence" value="ECO:0007669"/>
    <property type="project" value="InterPro"/>
</dbReference>
<sequence>MNVRSTSTPDAWIDGAPATYQFRLYISGATPASARAVVNTRRICEEHLKDRYTLEILNIADHVERAARDQVVAAPTLIKGSPLPLRRFIGDMSNVDRILAGLNLAPSP</sequence>
<dbReference type="AlphaFoldDB" id="A0A4R7PF10"/>
<dbReference type="PANTHER" id="PTHR41709:SF2">
    <property type="entry name" value="CIRCADIAN CLOCK PROTEIN KAIB2"/>
    <property type="match status" value="1"/>
</dbReference>
<evidence type="ECO:0000259" key="1">
    <source>
        <dbReference type="SMART" id="SM01248"/>
    </source>
</evidence>
<dbReference type="Pfam" id="PF07689">
    <property type="entry name" value="KaiB"/>
    <property type="match status" value="1"/>
</dbReference>
<proteinExistence type="predicted"/>
<feature type="domain" description="KaiB" evidence="1">
    <location>
        <begin position="23"/>
        <end position="104"/>
    </location>
</feature>
<keyword evidence="3" id="KW-1185">Reference proteome</keyword>
<dbReference type="RefSeq" id="WP_133881189.1">
    <property type="nucleotide sequence ID" value="NZ_MWIN01000001.1"/>
</dbReference>
<dbReference type="InterPro" id="IPR036249">
    <property type="entry name" value="Thioredoxin-like_sf"/>
</dbReference>
<evidence type="ECO:0000313" key="2">
    <source>
        <dbReference type="EMBL" id="TDU32707.1"/>
    </source>
</evidence>
<dbReference type="PANTHER" id="PTHR41709">
    <property type="entry name" value="KAIB-LIKE PROTEIN 1"/>
    <property type="match status" value="1"/>
</dbReference>
<dbReference type="SUPFAM" id="SSF52833">
    <property type="entry name" value="Thioredoxin-like"/>
    <property type="match status" value="1"/>
</dbReference>
<reference evidence="2 3" key="1">
    <citation type="submission" date="2019-03" db="EMBL/GenBank/DDBJ databases">
        <title>Genomic Encyclopedia of Type Strains, Phase IV (KMG-IV): sequencing the most valuable type-strain genomes for metagenomic binning, comparative biology and taxonomic classification.</title>
        <authorList>
            <person name="Goeker M."/>
        </authorList>
    </citation>
    <scope>NUCLEOTIDE SEQUENCE [LARGE SCALE GENOMIC DNA]</scope>
    <source>
        <strain evidence="2 3">DSM 26377</strain>
    </source>
</reference>
<dbReference type="InterPro" id="IPR011649">
    <property type="entry name" value="KaiB_domain"/>
</dbReference>
<dbReference type="CDD" id="cd02978">
    <property type="entry name" value="KaiB_like"/>
    <property type="match status" value="1"/>
</dbReference>
<dbReference type="OrthoDB" id="5458519at2"/>
<dbReference type="Proteomes" id="UP000295341">
    <property type="component" value="Unassembled WGS sequence"/>
</dbReference>
<gene>
    <name evidence="2" type="ORF">DFR24_2107</name>
</gene>
<dbReference type="EMBL" id="SOBT01000008">
    <property type="protein sequence ID" value="TDU32707.1"/>
    <property type="molecule type" value="Genomic_DNA"/>
</dbReference>
<organism evidence="2 3">
    <name type="scientific">Panacagrimonas perspica</name>
    <dbReference type="NCBI Taxonomy" id="381431"/>
    <lineage>
        <taxon>Bacteria</taxon>
        <taxon>Pseudomonadati</taxon>
        <taxon>Pseudomonadota</taxon>
        <taxon>Gammaproteobacteria</taxon>
        <taxon>Nevskiales</taxon>
        <taxon>Nevskiaceae</taxon>
        <taxon>Panacagrimonas</taxon>
    </lineage>
</organism>
<comment type="caution">
    <text evidence="2">The sequence shown here is derived from an EMBL/GenBank/DDBJ whole genome shotgun (WGS) entry which is preliminary data.</text>
</comment>
<dbReference type="InterPro" id="IPR039022">
    <property type="entry name" value="KaiB-like"/>
</dbReference>
<dbReference type="SMART" id="SM01248">
    <property type="entry name" value="KaiB"/>
    <property type="match status" value="1"/>
</dbReference>